<dbReference type="OrthoDB" id="549636at2759"/>
<feature type="non-terminal residue" evidence="1">
    <location>
        <position position="112"/>
    </location>
</feature>
<dbReference type="EMBL" id="BNCP01000014">
    <property type="protein sequence ID" value="GIL78772.1"/>
    <property type="molecule type" value="Genomic_DNA"/>
</dbReference>
<evidence type="ECO:0000313" key="2">
    <source>
        <dbReference type="Proteomes" id="UP000747110"/>
    </source>
</evidence>
<accession>A0A8J4CAC7</accession>
<comment type="caution">
    <text evidence="1">The sequence shown here is derived from an EMBL/GenBank/DDBJ whole genome shotgun (WGS) entry which is preliminary data.</text>
</comment>
<dbReference type="AlphaFoldDB" id="A0A8J4CAC7"/>
<protein>
    <submittedName>
        <fullName evidence="1">Uncharacterized protein</fullName>
    </submittedName>
</protein>
<proteinExistence type="predicted"/>
<name>A0A8J4CAC7_9CHLO</name>
<dbReference type="Proteomes" id="UP000747110">
    <property type="component" value="Unassembled WGS sequence"/>
</dbReference>
<keyword evidence="2" id="KW-1185">Reference proteome</keyword>
<organism evidence="1 2">
    <name type="scientific">Volvox reticuliferus</name>
    <dbReference type="NCBI Taxonomy" id="1737510"/>
    <lineage>
        <taxon>Eukaryota</taxon>
        <taxon>Viridiplantae</taxon>
        <taxon>Chlorophyta</taxon>
        <taxon>core chlorophytes</taxon>
        <taxon>Chlorophyceae</taxon>
        <taxon>CS clade</taxon>
        <taxon>Chlamydomonadales</taxon>
        <taxon>Volvocaceae</taxon>
        <taxon>Volvox</taxon>
    </lineage>
</organism>
<gene>
    <name evidence="1" type="ORF">Vretifemale_8175</name>
</gene>
<reference evidence="1" key="1">
    <citation type="journal article" date="2021" name="Proc. Natl. Acad. Sci. U.S.A.">
        <title>Three genomes in the algal genus Volvox reveal the fate of a haploid sex-determining region after a transition to homothallism.</title>
        <authorList>
            <person name="Yamamoto K."/>
            <person name="Hamaji T."/>
            <person name="Kawai-Toyooka H."/>
            <person name="Matsuzaki R."/>
            <person name="Takahashi F."/>
            <person name="Nishimura Y."/>
            <person name="Kawachi M."/>
            <person name="Noguchi H."/>
            <person name="Minakuchi Y."/>
            <person name="Umen J.G."/>
            <person name="Toyoda A."/>
            <person name="Nozaki H."/>
        </authorList>
    </citation>
    <scope>NUCLEOTIDE SEQUENCE</scope>
    <source>
        <strain evidence="1">NIES-3786</strain>
    </source>
</reference>
<evidence type="ECO:0000313" key="1">
    <source>
        <dbReference type="EMBL" id="GIL78772.1"/>
    </source>
</evidence>
<sequence>MGRRLDWLPLRPSDDNTGLDVPFVQETPDVVRILILQLARGAWNTLARLLQLACLSLDYKPLLAHEMAHAGATGVVLDILCQAPRYHPAWKALSTAGAGLLGALVRCEDDGT</sequence>